<sequence>METITTDMLLMLAPLFVVQLILLVVALLDLRRVADTRGPKWLWLIIILFVNIVGPIVYFIVGRKQ</sequence>
<evidence type="ECO:0000256" key="5">
    <source>
        <dbReference type="ARBA" id="ARBA00023136"/>
    </source>
</evidence>
<accession>A0A1C0YVP8</accession>
<keyword evidence="5 6" id="KW-0472">Membrane</keyword>
<comment type="subcellular location">
    <subcellularLocation>
        <location evidence="1">Cell membrane</location>
        <topology evidence="1">Multi-pass membrane protein</topology>
    </subcellularLocation>
</comment>
<protein>
    <submittedName>
        <fullName evidence="8">Transcriptional regulator</fullName>
    </submittedName>
</protein>
<keyword evidence="4 6" id="KW-1133">Transmembrane helix</keyword>
<dbReference type="RefSeq" id="WP_066463557.1">
    <property type="nucleotide sequence ID" value="NZ_MATO01000030.1"/>
</dbReference>
<evidence type="ECO:0000313" key="9">
    <source>
        <dbReference type="Proteomes" id="UP000093482"/>
    </source>
</evidence>
<dbReference type="EMBL" id="MATO01000030">
    <property type="protein sequence ID" value="OCS91231.1"/>
    <property type="molecule type" value="Genomic_DNA"/>
</dbReference>
<feature type="transmembrane region" description="Helical" evidence="6">
    <location>
        <begin position="40"/>
        <end position="61"/>
    </location>
</feature>
<feature type="transmembrane region" description="Helical" evidence="6">
    <location>
        <begin position="9"/>
        <end position="28"/>
    </location>
</feature>
<feature type="domain" description="Cardiolipin synthase N-terminal" evidence="7">
    <location>
        <begin position="21"/>
        <end position="63"/>
    </location>
</feature>
<evidence type="ECO:0000256" key="6">
    <source>
        <dbReference type="SAM" id="Phobius"/>
    </source>
</evidence>
<proteinExistence type="predicted"/>
<evidence type="ECO:0000256" key="1">
    <source>
        <dbReference type="ARBA" id="ARBA00004651"/>
    </source>
</evidence>
<evidence type="ECO:0000256" key="2">
    <source>
        <dbReference type="ARBA" id="ARBA00022475"/>
    </source>
</evidence>
<name>A0A1C0YVP8_9BACL</name>
<organism evidence="8 9">
    <name type="scientific">Caryophanon latum</name>
    <dbReference type="NCBI Taxonomy" id="33977"/>
    <lineage>
        <taxon>Bacteria</taxon>
        <taxon>Bacillati</taxon>
        <taxon>Bacillota</taxon>
        <taxon>Bacilli</taxon>
        <taxon>Bacillales</taxon>
        <taxon>Caryophanaceae</taxon>
        <taxon>Caryophanon</taxon>
    </lineage>
</organism>
<comment type="caution">
    <text evidence="8">The sequence shown here is derived from an EMBL/GenBank/DDBJ whole genome shotgun (WGS) entry which is preliminary data.</text>
</comment>
<reference evidence="8 9" key="1">
    <citation type="submission" date="2016-07" db="EMBL/GenBank/DDBJ databases">
        <title>Caryophanon latum genome sequencing.</title>
        <authorList>
            <person name="Verma A."/>
            <person name="Pal Y."/>
            <person name="Krishnamurthi S."/>
        </authorList>
    </citation>
    <scope>NUCLEOTIDE SEQUENCE [LARGE SCALE GENOMIC DNA]</scope>
    <source>
        <strain evidence="8 9">DSM 14151</strain>
    </source>
</reference>
<evidence type="ECO:0000259" key="7">
    <source>
        <dbReference type="Pfam" id="PF13396"/>
    </source>
</evidence>
<dbReference type="Pfam" id="PF13396">
    <property type="entry name" value="PLDc_N"/>
    <property type="match status" value="1"/>
</dbReference>
<keyword evidence="2" id="KW-1003">Cell membrane</keyword>
<evidence type="ECO:0000256" key="4">
    <source>
        <dbReference type="ARBA" id="ARBA00022989"/>
    </source>
</evidence>
<evidence type="ECO:0000313" key="8">
    <source>
        <dbReference type="EMBL" id="OCS91231.1"/>
    </source>
</evidence>
<keyword evidence="3 6" id="KW-0812">Transmembrane</keyword>
<gene>
    <name evidence="8" type="ORF">A6K76_09485</name>
</gene>
<evidence type="ECO:0000256" key="3">
    <source>
        <dbReference type="ARBA" id="ARBA00022692"/>
    </source>
</evidence>
<dbReference type="GO" id="GO:0005886">
    <property type="term" value="C:plasma membrane"/>
    <property type="evidence" value="ECO:0007669"/>
    <property type="project" value="UniProtKB-SubCell"/>
</dbReference>
<dbReference type="AlphaFoldDB" id="A0A1C0YVP8"/>
<dbReference type="Proteomes" id="UP000093482">
    <property type="component" value="Unassembled WGS sequence"/>
</dbReference>
<dbReference type="InterPro" id="IPR027379">
    <property type="entry name" value="CLS_N"/>
</dbReference>
<dbReference type="OrthoDB" id="3243324at2"/>
<keyword evidence="9" id="KW-1185">Reference proteome</keyword>